<comment type="caution">
    <text evidence="1">The sequence shown here is derived from an EMBL/GenBank/DDBJ whole genome shotgun (WGS) entry which is preliminary data.</text>
</comment>
<dbReference type="Proteomes" id="UP000269041">
    <property type="component" value="Unassembled WGS sequence"/>
</dbReference>
<evidence type="ECO:0000313" key="1">
    <source>
        <dbReference type="EMBL" id="RSD31957.1"/>
    </source>
</evidence>
<reference evidence="1 2" key="1">
    <citation type="submission" date="2018-12" db="EMBL/GenBank/DDBJ databases">
        <title>Genomic taxonomy of the Vibrionaceae family.</title>
        <authorList>
            <person name="Gomez-Gil B."/>
            <person name="Enciso-Ibarra K."/>
        </authorList>
    </citation>
    <scope>NUCLEOTIDE SEQUENCE [LARGE SCALE GENOMIC DNA]</scope>
    <source>
        <strain evidence="1 2">CAIM 594</strain>
    </source>
</reference>
<organism evidence="1 2">
    <name type="scientific">Vibrio pectenicida</name>
    <dbReference type="NCBI Taxonomy" id="62763"/>
    <lineage>
        <taxon>Bacteria</taxon>
        <taxon>Pseudomonadati</taxon>
        <taxon>Pseudomonadota</taxon>
        <taxon>Gammaproteobacteria</taxon>
        <taxon>Vibrionales</taxon>
        <taxon>Vibrionaceae</taxon>
        <taxon>Vibrio</taxon>
    </lineage>
</organism>
<dbReference type="AlphaFoldDB" id="A0A3R9E143"/>
<gene>
    <name evidence="1" type="ORF">EJA03_06215</name>
</gene>
<evidence type="ECO:0000313" key="2">
    <source>
        <dbReference type="Proteomes" id="UP000269041"/>
    </source>
</evidence>
<keyword evidence="2" id="KW-1185">Reference proteome</keyword>
<name>A0A3R9E143_9VIBR</name>
<sequence>MNTSPPNPLDALTLGAINTGVFRDTLPNCTAGYQSDLARQGYNTNLQRVYADLERIIQRVEMHPIHREHDDEDRVSLEIVNLLHFLHHNASHDTSFSGNCDICIEETHQNFRFLAEAKFDYSNTHIMEGFRQLADRYATRAFKDGAVLIYCRKENSADVLRKWKTYLSKKENKSKEFSLNFTSNNGSNFFETTHNSKATGEIFTVRHIFIALKDVASDKSARKKKKCNHTCANCCPAHHPDSLLENHI</sequence>
<dbReference type="EMBL" id="RSFA01000019">
    <property type="protein sequence ID" value="RSD31957.1"/>
    <property type="molecule type" value="Genomic_DNA"/>
</dbReference>
<dbReference type="OrthoDB" id="509598at2"/>
<accession>A0A3R9E143</accession>
<dbReference type="RefSeq" id="WP_125320375.1">
    <property type="nucleotide sequence ID" value="NZ_AP024889.1"/>
</dbReference>
<protein>
    <submittedName>
        <fullName evidence="1">Uncharacterized protein</fullName>
    </submittedName>
</protein>
<proteinExistence type="predicted"/>